<dbReference type="Proteomes" id="UP000242457">
    <property type="component" value="Unassembled WGS sequence"/>
</dbReference>
<dbReference type="EMBL" id="KZ288379">
    <property type="protein sequence ID" value="PBC26620.1"/>
    <property type="molecule type" value="Genomic_DNA"/>
</dbReference>
<dbReference type="InterPro" id="IPR001412">
    <property type="entry name" value="aa-tRNA-synth_I_CS"/>
</dbReference>
<evidence type="ECO:0000256" key="2">
    <source>
        <dbReference type="ARBA" id="ARBA00004305"/>
    </source>
</evidence>
<dbReference type="Gene3D" id="3.40.50.620">
    <property type="entry name" value="HUPs"/>
    <property type="match status" value="1"/>
</dbReference>
<gene>
    <name evidence="16" type="ORF">APICC_01191</name>
</gene>
<dbReference type="InterPro" id="IPR024088">
    <property type="entry name" value="Tyr-tRNA-ligase_bac-type"/>
</dbReference>
<keyword evidence="8" id="KW-0694">RNA-binding</keyword>
<evidence type="ECO:0000256" key="14">
    <source>
        <dbReference type="RuleBase" id="RU361234"/>
    </source>
</evidence>
<keyword evidence="6 14" id="KW-0547">Nucleotide-binding</keyword>
<dbReference type="SUPFAM" id="SSF55174">
    <property type="entry name" value="Alpha-L RNA-binding motif"/>
    <property type="match status" value="1"/>
</dbReference>
<evidence type="ECO:0000256" key="6">
    <source>
        <dbReference type="ARBA" id="ARBA00022741"/>
    </source>
</evidence>
<evidence type="ECO:0000256" key="11">
    <source>
        <dbReference type="ARBA" id="ARBA00023128"/>
    </source>
</evidence>
<comment type="subunit">
    <text evidence="4">Homodimer.</text>
</comment>
<evidence type="ECO:0000256" key="1">
    <source>
        <dbReference type="ARBA" id="ARBA00002025"/>
    </source>
</evidence>
<keyword evidence="10" id="KW-0809">Transit peptide</keyword>
<dbReference type="GO" id="GO:0006437">
    <property type="term" value="P:tyrosyl-tRNA aminoacylation"/>
    <property type="evidence" value="ECO:0007669"/>
    <property type="project" value="InterPro"/>
</dbReference>
<dbReference type="FunFam" id="1.10.240.10:FF:000001">
    <property type="entry name" value="Tyrosine--tRNA ligase"/>
    <property type="match status" value="1"/>
</dbReference>
<dbReference type="GO" id="GO:0005759">
    <property type="term" value="C:mitochondrial matrix"/>
    <property type="evidence" value="ECO:0007669"/>
    <property type="project" value="UniProtKB-SubCell"/>
</dbReference>
<dbReference type="NCBIfam" id="TIGR00234">
    <property type="entry name" value="tyrS"/>
    <property type="match status" value="1"/>
</dbReference>
<dbReference type="InterPro" id="IPR054608">
    <property type="entry name" value="SYY-like_C"/>
</dbReference>
<reference evidence="16 17" key="1">
    <citation type="submission" date="2014-07" db="EMBL/GenBank/DDBJ databases">
        <title>Genomic and transcriptomic analysis on Apis cerana provide comprehensive insights into honey bee biology.</title>
        <authorList>
            <person name="Diao Q."/>
            <person name="Sun L."/>
            <person name="Zheng H."/>
            <person name="Zheng H."/>
            <person name="Xu S."/>
            <person name="Wang S."/>
            <person name="Zeng Z."/>
            <person name="Hu F."/>
            <person name="Su S."/>
            <person name="Wu J."/>
        </authorList>
    </citation>
    <scope>NUCLEOTIDE SEQUENCE [LARGE SCALE GENOMIC DNA]</scope>
    <source>
        <tissue evidence="16">Pupae without intestine</tissue>
    </source>
</reference>
<keyword evidence="17" id="KW-1185">Reference proteome</keyword>
<dbReference type="CDD" id="cd00805">
    <property type="entry name" value="TyrRS_core"/>
    <property type="match status" value="1"/>
</dbReference>
<evidence type="ECO:0000313" key="16">
    <source>
        <dbReference type="EMBL" id="PBC26620.1"/>
    </source>
</evidence>
<keyword evidence="11" id="KW-0496">Mitochondrion</keyword>
<sequence>MNNLMRLRPFVKCLNNRRLHSAKYILDAENRQLYEDVFPDICMNDIKKLWKSPPQCIYAGFDPTADSLHIGNLLILINLLYWQRCGHEVIILLGGATGLIGDPSYRKKERVEIDQIILKENLECIKNDIKTIIRNHTQYFCKNHNHLIPIKILNNLQWYKDMNLLSFIKDIGKYFRMGTMLGRTSVRARLESDNGMSFTEFTYPIFQGYDWLHLQRTYNCNFQVGGQDQMGNIISGYDLVTKYTKNQVYGLTLPLITAEGGKKFGKSIGNAVWLSPTKSSSFQLYQYFMRVEDADVEKFLHFFTFLPLHKIKRIIEEHFKKPELRIAQRNLAEKVTILVHGEAGLIAAKRASAILYDKSIDSLAKMSANELVQILEGANLIELLSEPGINVYELAMKANCFKSDYDARRIIGAGGFYINYQKITNMEEVVVPGIHILSNNITLLRVGKKTYHIVHWI</sequence>
<keyword evidence="7 14" id="KW-0067">ATP-binding</keyword>
<dbReference type="InterPro" id="IPR002305">
    <property type="entry name" value="aa-tRNA-synth_Ic"/>
</dbReference>
<dbReference type="PANTHER" id="PTHR11766:SF0">
    <property type="entry name" value="TYROSINE--TRNA LIGASE, MITOCHONDRIAL"/>
    <property type="match status" value="1"/>
</dbReference>
<evidence type="ECO:0000256" key="5">
    <source>
        <dbReference type="ARBA" id="ARBA00022598"/>
    </source>
</evidence>
<dbReference type="FunFam" id="3.10.290.10:FF:000017">
    <property type="entry name" value="Tyrosine--tRNA ligase"/>
    <property type="match status" value="1"/>
</dbReference>
<evidence type="ECO:0000256" key="4">
    <source>
        <dbReference type="ARBA" id="ARBA00011738"/>
    </source>
</evidence>
<dbReference type="OrthoDB" id="337870at2759"/>
<dbReference type="InterPro" id="IPR036986">
    <property type="entry name" value="S4_RNA-bd_sf"/>
</dbReference>
<evidence type="ECO:0000256" key="8">
    <source>
        <dbReference type="ARBA" id="ARBA00022884"/>
    </source>
</evidence>
<keyword evidence="5 14" id="KW-0436">Ligase</keyword>
<dbReference type="PANTHER" id="PTHR11766">
    <property type="entry name" value="TYROSYL-TRNA SYNTHETASE"/>
    <property type="match status" value="1"/>
</dbReference>
<dbReference type="AlphaFoldDB" id="A0A2A3E4J5"/>
<dbReference type="InterPro" id="IPR002307">
    <property type="entry name" value="Tyr-tRNA-ligase"/>
</dbReference>
<dbReference type="EC" id="6.1.1.1" evidence="14"/>
<dbReference type="Gene3D" id="1.10.240.10">
    <property type="entry name" value="Tyrosyl-Transfer RNA Synthetase"/>
    <property type="match status" value="1"/>
</dbReference>
<comment type="subcellular location">
    <subcellularLocation>
        <location evidence="2">Mitochondrion matrix</location>
    </subcellularLocation>
</comment>
<name>A0A2A3E4J5_APICC</name>
<feature type="domain" description="Tyrosine--tRNA ligase SYY-like C-terminal" evidence="15">
    <location>
        <begin position="379"/>
        <end position="454"/>
    </location>
</feature>
<dbReference type="PROSITE" id="PS00178">
    <property type="entry name" value="AA_TRNA_LIGASE_I"/>
    <property type="match status" value="1"/>
</dbReference>
<keyword evidence="12 14" id="KW-0030">Aminoacyl-tRNA synthetase</keyword>
<comment type="catalytic activity">
    <reaction evidence="13 14">
        <text>tRNA(Tyr) + L-tyrosine + ATP = L-tyrosyl-tRNA(Tyr) + AMP + diphosphate + H(+)</text>
        <dbReference type="Rhea" id="RHEA:10220"/>
        <dbReference type="Rhea" id="RHEA-COMP:9706"/>
        <dbReference type="Rhea" id="RHEA-COMP:9707"/>
        <dbReference type="ChEBI" id="CHEBI:15378"/>
        <dbReference type="ChEBI" id="CHEBI:30616"/>
        <dbReference type="ChEBI" id="CHEBI:33019"/>
        <dbReference type="ChEBI" id="CHEBI:58315"/>
        <dbReference type="ChEBI" id="CHEBI:78442"/>
        <dbReference type="ChEBI" id="CHEBI:78536"/>
        <dbReference type="ChEBI" id="CHEBI:456215"/>
        <dbReference type="EC" id="6.1.1.1"/>
    </reaction>
</comment>
<evidence type="ECO:0000256" key="7">
    <source>
        <dbReference type="ARBA" id="ARBA00022840"/>
    </source>
</evidence>
<dbReference type="Pfam" id="PF22421">
    <property type="entry name" value="SYY_C-terminal"/>
    <property type="match status" value="1"/>
</dbReference>
<dbReference type="GO" id="GO:0003723">
    <property type="term" value="F:RNA binding"/>
    <property type="evidence" value="ECO:0007669"/>
    <property type="project" value="UniProtKB-KW"/>
</dbReference>
<evidence type="ECO:0000256" key="10">
    <source>
        <dbReference type="ARBA" id="ARBA00022946"/>
    </source>
</evidence>
<evidence type="ECO:0000256" key="13">
    <source>
        <dbReference type="ARBA" id="ARBA00048248"/>
    </source>
</evidence>
<comment type="function">
    <text evidence="1">Catalyzes the attachment of tyrosine to tRNA(Tyr) in a two-step reaction: tyrosine is first activated by ATP to form Tyr-AMP and then transferred to the acceptor end of tRNA(Tyr).</text>
</comment>
<accession>A0A2A3E4J5</accession>
<dbReference type="STRING" id="94128.A0A2A3E4J5"/>
<evidence type="ECO:0000259" key="15">
    <source>
        <dbReference type="Pfam" id="PF22421"/>
    </source>
</evidence>
<dbReference type="Pfam" id="PF00579">
    <property type="entry name" value="tRNA-synt_1b"/>
    <property type="match status" value="1"/>
</dbReference>
<organism evidence="16 17">
    <name type="scientific">Apis cerana cerana</name>
    <name type="common">Oriental honeybee</name>
    <dbReference type="NCBI Taxonomy" id="94128"/>
    <lineage>
        <taxon>Eukaryota</taxon>
        <taxon>Metazoa</taxon>
        <taxon>Ecdysozoa</taxon>
        <taxon>Arthropoda</taxon>
        <taxon>Hexapoda</taxon>
        <taxon>Insecta</taxon>
        <taxon>Pterygota</taxon>
        <taxon>Neoptera</taxon>
        <taxon>Endopterygota</taxon>
        <taxon>Hymenoptera</taxon>
        <taxon>Apocrita</taxon>
        <taxon>Aculeata</taxon>
        <taxon>Apoidea</taxon>
        <taxon>Anthophila</taxon>
        <taxon>Apidae</taxon>
        <taxon>Apis</taxon>
    </lineage>
</organism>
<dbReference type="FunFam" id="3.40.50.620:FF:000107">
    <property type="entry name" value="Tyrosine--tRNA ligase"/>
    <property type="match status" value="1"/>
</dbReference>
<comment type="similarity">
    <text evidence="3 14">Belongs to the class-I aminoacyl-tRNA synthetase family.</text>
</comment>
<evidence type="ECO:0000256" key="9">
    <source>
        <dbReference type="ARBA" id="ARBA00022917"/>
    </source>
</evidence>
<keyword evidence="9 14" id="KW-0648">Protein biosynthesis</keyword>
<protein>
    <recommendedName>
        <fullName evidence="14">Tyrosine--tRNA ligase</fullName>
        <ecNumber evidence="14">6.1.1.1</ecNumber>
    </recommendedName>
    <alternativeName>
        <fullName evidence="14">Tyrosyl-tRNA synthetase</fullName>
    </alternativeName>
</protein>
<evidence type="ECO:0000256" key="3">
    <source>
        <dbReference type="ARBA" id="ARBA00005594"/>
    </source>
</evidence>
<dbReference type="GO" id="GO:0004831">
    <property type="term" value="F:tyrosine-tRNA ligase activity"/>
    <property type="evidence" value="ECO:0007669"/>
    <property type="project" value="UniProtKB-EC"/>
</dbReference>
<dbReference type="SUPFAM" id="SSF52374">
    <property type="entry name" value="Nucleotidylyl transferase"/>
    <property type="match status" value="1"/>
</dbReference>
<evidence type="ECO:0000256" key="12">
    <source>
        <dbReference type="ARBA" id="ARBA00023146"/>
    </source>
</evidence>
<dbReference type="Gene3D" id="3.10.290.10">
    <property type="entry name" value="RNA-binding S4 domain"/>
    <property type="match status" value="1"/>
</dbReference>
<dbReference type="GO" id="GO:0005524">
    <property type="term" value="F:ATP binding"/>
    <property type="evidence" value="ECO:0007669"/>
    <property type="project" value="UniProtKB-KW"/>
</dbReference>
<dbReference type="PRINTS" id="PR01040">
    <property type="entry name" value="TRNASYNTHTYR"/>
</dbReference>
<dbReference type="GO" id="GO:0005829">
    <property type="term" value="C:cytosol"/>
    <property type="evidence" value="ECO:0007669"/>
    <property type="project" value="TreeGrafter"/>
</dbReference>
<evidence type="ECO:0000313" key="17">
    <source>
        <dbReference type="Proteomes" id="UP000242457"/>
    </source>
</evidence>
<proteinExistence type="inferred from homology"/>
<dbReference type="InterPro" id="IPR014729">
    <property type="entry name" value="Rossmann-like_a/b/a_fold"/>
</dbReference>